<dbReference type="Proteomes" id="UP000749559">
    <property type="component" value="Unassembled WGS sequence"/>
</dbReference>
<accession>A0A8S4Q3I5</accession>
<protein>
    <submittedName>
        <fullName evidence="1">Uncharacterized protein</fullName>
    </submittedName>
</protein>
<dbReference type="AlphaFoldDB" id="A0A8S4Q3I5"/>
<organism evidence="1 2">
    <name type="scientific">Owenia fusiformis</name>
    <name type="common">Polychaete worm</name>
    <dbReference type="NCBI Taxonomy" id="6347"/>
    <lineage>
        <taxon>Eukaryota</taxon>
        <taxon>Metazoa</taxon>
        <taxon>Spiralia</taxon>
        <taxon>Lophotrochozoa</taxon>
        <taxon>Annelida</taxon>
        <taxon>Polychaeta</taxon>
        <taxon>Sedentaria</taxon>
        <taxon>Canalipalpata</taxon>
        <taxon>Sabellida</taxon>
        <taxon>Oweniida</taxon>
        <taxon>Oweniidae</taxon>
        <taxon>Owenia</taxon>
    </lineage>
</organism>
<comment type="caution">
    <text evidence="1">The sequence shown here is derived from an EMBL/GenBank/DDBJ whole genome shotgun (WGS) entry which is preliminary data.</text>
</comment>
<reference evidence="1" key="1">
    <citation type="submission" date="2022-03" db="EMBL/GenBank/DDBJ databases">
        <authorList>
            <person name="Martin C."/>
        </authorList>
    </citation>
    <scope>NUCLEOTIDE SEQUENCE</scope>
</reference>
<proteinExistence type="predicted"/>
<keyword evidence="2" id="KW-1185">Reference proteome</keyword>
<gene>
    <name evidence="1" type="ORF">OFUS_LOCUS24244</name>
</gene>
<sequence length="113" mass="13189">MYHILERWINSDTLTVQTALNDKFRFEPDIEKVLSYAPWVHSESAEMEDIRVKLATELINEQGICKASKMYEKISMKPARISAHFRALHGKVCEHITITVYMLVYILGKYDII</sequence>
<dbReference type="EMBL" id="CAIIXF020000012">
    <property type="protein sequence ID" value="CAH1800346.1"/>
    <property type="molecule type" value="Genomic_DNA"/>
</dbReference>
<feature type="non-terminal residue" evidence="1">
    <location>
        <position position="113"/>
    </location>
</feature>
<evidence type="ECO:0000313" key="2">
    <source>
        <dbReference type="Proteomes" id="UP000749559"/>
    </source>
</evidence>
<name>A0A8S4Q3I5_OWEFU</name>
<evidence type="ECO:0000313" key="1">
    <source>
        <dbReference type="EMBL" id="CAH1800346.1"/>
    </source>
</evidence>